<keyword evidence="10" id="KW-0807">Transducer</keyword>
<evidence type="ECO:0000256" key="5">
    <source>
        <dbReference type="ARBA" id="ARBA00022989"/>
    </source>
</evidence>
<feature type="domain" description="G-protein coupled receptors family 3 profile" evidence="15">
    <location>
        <begin position="460"/>
        <end position="739"/>
    </location>
</feature>
<feature type="transmembrane region" description="Helical" evidence="13">
    <location>
        <begin position="536"/>
        <end position="555"/>
    </location>
</feature>
<dbReference type="AlphaFoldDB" id="A0A811KQT9"/>
<keyword evidence="9" id="KW-0325">Glycoprotein</keyword>
<evidence type="ECO:0000256" key="4">
    <source>
        <dbReference type="ARBA" id="ARBA00022729"/>
    </source>
</evidence>
<gene>
    <name evidence="16" type="ORF">BOKJ2_LOCUS7749</name>
</gene>
<organism evidence="16 17">
    <name type="scientific">Bursaphelenchus okinawaensis</name>
    <dbReference type="NCBI Taxonomy" id="465554"/>
    <lineage>
        <taxon>Eukaryota</taxon>
        <taxon>Metazoa</taxon>
        <taxon>Ecdysozoa</taxon>
        <taxon>Nematoda</taxon>
        <taxon>Chromadorea</taxon>
        <taxon>Rhabditida</taxon>
        <taxon>Tylenchina</taxon>
        <taxon>Tylenchomorpha</taxon>
        <taxon>Aphelenchoidea</taxon>
        <taxon>Aphelenchoididae</taxon>
        <taxon>Bursaphelenchus</taxon>
    </lineage>
</organism>
<protein>
    <recommendedName>
        <fullName evidence="11">Gamma-aminobutyric acid type B receptor subunit 2</fullName>
    </recommendedName>
</protein>
<accession>A0A811KQT9</accession>
<keyword evidence="3 13" id="KW-0812">Transmembrane</keyword>
<comment type="subcellular location">
    <subcellularLocation>
        <location evidence="1">Cell membrane</location>
        <topology evidence="1">Multi-pass membrane protein</topology>
    </subcellularLocation>
</comment>
<feature type="transmembrane region" description="Helical" evidence="13">
    <location>
        <begin position="672"/>
        <end position="690"/>
    </location>
</feature>
<dbReference type="GO" id="GO:0038039">
    <property type="term" value="C:G protein-coupled receptor heterodimeric complex"/>
    <property type="evidence" value="ECO:0007669"/>
    <property type="project" value="TreeGrafter"/>
</dbReference>
<feature type="signal peptide" evidence="14">
    <location>
        <begin position="1"/>
        <end position="20"/>
    </location>
</feature>
<evidence type="ECO:0000256" key="1">
    <source>
        <dbReference type="ARBA" id="ARBA00004651"/>
    </source>
</evidence>
<dbReference type="Pfam" id="PF00003">
    <property type="entry name" value="7tm_3"/>
    <property type="match status" value="1"/>
</dbReference>
<evidence type="ECO:0000256" key="3">
    <source>
        <dbReference type="ARBA" id="ARBA00022692"/>
    </source>
</evidence>
<dbReference type="OrthoDB" id="2150267at2759"/>
<feature type="transmembrane region" description="Helical" evidence="13">
    <location>
        <begin position="501"/>
        <end position="524"/>
    </location>
</feature>
<keyword evidence="6" id="KW-0297">G-protein coupled receptor</keyword>
<keyword evidence="4 14" id="KW-0732">Signal</keyword>
<evidence type="ECO:0000313" key="17">
    <source>
        <dbReference type="Proteomes" id="UP000614601"/>
    </source>
</evidence>
<dbReference type="PANTHER" id="PTHR10519">
    <property type="entry name" value="GABA-B RECEPTOR"/>
    <property type="match status" value="1"/>
</dbReference>
<feature type="region of interest" description="Disordered" evidence="12">
    <location>
        <begin position="831"/>
        <end position="866"/>
    </location>
</feature>
<dbReference type="PROSITE" id="PS50259">
    <property type="entry name" value="G_PROTEIN_RECEP_F3_4"/>
    <property type="match status" value="1"/>
</dbReference>
<feature type="compositionally biased region" description="Low complexity" evidence="12">
    <location>
        <begin position="831"/>
        <end position="853"/>
    </location>
</feature>
<dbReference type="InterPro" id="IPR017979">
    <property type="entry name" value="GPCR_3_CS"/>
</dbReference>
<evidence type="ECO:0000256" key="11">
    <source>
        <dbReference type="ARBA" id="ARBA00073785"/>
    </source>
</evidence>
<feature type="chain" id="PRO_5035681736" description="Gamma-aminobutyric acid type B receptor subunit 2" evidence="14">
    <location>
        <begin position="21"/>
        <end position="886"/>
    </location>
</feature>
<keyword evidence="5 13" id="KW-1133">Transmembrane helix</keyword>
<sequence length="886" mass="100943">MNLSRLWHWLIPILSIAVRADYAPLSHNCALFPERQIKVTLGVLLPESYRVSVGTAIELALKHVHSNPNLIPNYCIDILYRDTQCKTSLGMKSLFELMNAERRPVALFGSMCTTVNEPVAMASKYWNILQLSYAESHAKFSSADANELYPTFFRIVPGDRNLISARCHLIKYFNWSRVGTIKQSDQPRYSLPHESLTTQLENTYDIQVIYTAGVSSDQLKNIAYELNELKTRDAHILVADMEQELALHVLCEAYHKDMYGVDYLWILPGYHQSNWWLDVSETNCTFEEMEKILEYHLSVEFAPQRVNTAEVVVSNHSVDDILGDINGVCLSNSKHSCEASVYNTYAYDGIWSLALALNETLYGPGGPQGYEESAEITAHRLLQLMGKTQFEGVTGRVKFNHNERLGLVYVYQWVNGSYMNMGYYDSTVDKFDVRKIDESWTVPLDSTVVIRQRRYINYFLLGVMCAIAIFGIMVATLFLVLNIKYRNSKFIKMSSPNMNNVIIFGSMCCYASVILLGIDTRFISPKAFERLCYIKTWVLSVGFTLAFGSMFSKTWRVHSIFTNIRKDKKAIKDAQLFMIVAMLLFIDGLILGAWSIISPFRFKITEHEPVRVQNQLVIPELERCQSDYSFLFQGIFYIIKGMLMIFGCFLAWETRAVNVPALNDSKYIGMSVYNVVVMSVIGVVLAVMLHDRVTELYILTAILIIFCTTLTLCLVFVPKVVELFRTPRGTDAQRYRKGMMKSVVGKSSSERLHRQLSIRVSEGIKEKITLIEEENLRLHQILVTRSAELWDLLERLRLIGSQNCLDRNGKIHASRSSNLCCVSSDDNPSTSLYEASNRRSSSSSLSKTETFSSLFRRPSNGKSVVVKQKNESGWPWLDPSQPSTML</sequence>
<dbReference type="EMBL" id="CAJFCW020000004">
    <property type="protein sequence ID" value="CAG9110892.1"/>
    <property type="molecule type" value="Genomic_DNA"/>
</dbReference>
<dbReference type="PROSITE" id="PS00981">
    <property type="entry name" value="G_PROTEIN_RECEP_F3_3"/>
    <property type="match status" value="1"/>
</dbReference>
<keyword evidence="17" id="KW-1185">Reference proteome</keyword>
<reference evidence="16" key="1">
    <citation type="submission" date="2020-09" db="EMBL/GenBank/DDBJ databases">
        <authorList>
            <person name="Kikuchi T."/>
        </authorList>
    </citation>
    <scope>NUCLEOTIDE SEQUENCE</scope>
    <source>
        <strain evidence="16">SH1</strain>
    </source>
</reference>
<dbReference type="InterPro" id="IPR028082">
    <property type="entry name" value="Peripla_BP_I"/>
</dbReference>
<name>A0A811KQT9_9BILA</name>
<feature type="transmembrane region" description="Helical" evidence="13">
    <location>
        <begin position="630"/>
        <end position="652"/>
    </location>
</feature>
<evidence type="ECO:0000256" key="14">
    <source>
        <dbReference type="SAM" id="SignalP"/>
    </source>
</evidence>
<evidence type="ECO:0000256" key="13">
    <source>
        <dbReference type="SAM" id="Phobius"/>
    </source>
</evidence>
<dbReference type="PANTHER" id="PTHR10519:SF74">
    <property type="entry name" value="GAMMA-AMINOBUTYRIC ACID TYPE B RECEPTOR SUBUNIT 2"/>
    <property type="match status" value="1"/>
</dbReference>
<comment type="caution">
    <text evidence="16">The sequence shown here is derived from an EMBL/GenBank/DDBJ whole genome shotgun (WGS) entry which is preliminary data.</text>
</comment>
<feature type="transmembrane region" description="Helical" evidence="13">
    <location>
        <begin position="455"/>
        <end position="481"/>
    </location>
</feature>
<dbReference type="InterPro" id="IPR002455">
    <property type="entry name" value="GPCR3_GABA-B"/>
</dbReference>
<evidence type="ECO:0000259" key="15">
    <source>
        <dbReference type="PROSITE" id="PS50259"/>
    </source>
</evidence>
<dbReference type="CDD" id="cd06366">
    <property type="entry name" value="PBP1_GABAb_receptor"/>
    <property type="match status" value="1"/>
</dbReference>
<dbReference type="Gene3D" id="3.40.50.2300">
    <property type="match status" value="2"/>
</dbReference>
<dbReference type="Proteomes" id="UP000783686">
    <property type="component" value="Unassembled WGS sequence"/>
</dbReference>
<dbReference type="EMBL" id="CAJFDH010000004">
    <property type="protein sequence ID" value="CAD5218539.1"/>
    <property type="molecule type" value="Genomic_DNA"/>
</dbReference>
<feature type="transmembrane region" description="Helical" evidence="13">
    <location>
        <begin position="576"/>
        <end position="597"/>
    </location>
</feature>
<feature type="transmembrane region" description="Helical" evidence="13">
    <location>
        <begin position="696"/>
        <end position="717"/>
    </location>
</feature>
<dbReference type="Pfam" id="PF01094">
    <property type="entry name" value="ANF_receptor"/>
    <property type="match status" value="1"/>
</dbReference>
<keyword evidence="8" id="KW-0675">Receptor</keyword>
<dbReference type="InterPro" id="IPR017978">
    <property type="entry name" value="GPCR_3_C"/>
</dbReference>
<dbReference type="GO" id="GO:0004965">
    <property type="term" value="F:G protein-coupled GABA receptor activity"/>
    <property type="evidence" value="ECO:0007669"/>
    <property type="project" value="InterPro"/>
</dbReference>
<dbReference type="SUPFAM" id="SSF53822">
    <property type="entry name" value="Periplasmic binding protein-like I"/>
    <property type="match status" value="1"/>
</dbReference>
<evidence type="ECO:0000313" key="16">
    <source>
        <dbReference type="EMBL" id="CAD5218539.1"/>
    </source>
</evidence>
<evidence type="ECO:0000256" key="6">
    <source>
        <dbReference type="ARBA" id="ARBA00023040"/>
    </source>
</evidence>
<evidence type="ECO:0000256" key="10">
    <source>
        <dbReference type="ARBA" id="ARBA00023224"/>
    </source>
</evidence>
<evidence type="ECO:0000256" key="9">
    <source>
        <dbReference type="ARBA" id="ARBA00023180"/>
    </source>
</evidence>
<dbReference type="GO" id="GO:0007214">
    <property type="term" value="P:gamma-aminobutyric acid signaling pathway"/>
    <property type="evidence" value="ECO:0007669"/>
    <property type="project" value="TreeGrafter"/>
</dbReference>
<proteinExistence type="predicted"/>
<dbReference type="InterPro" id="IPR001828">
    <property type="entry name" value="ANF_lig-bd_rcpt"/>
</dbReference>
<evidence type="ECO:0000256" key="2">
    <source>
        <dbReference type="ARBA" id="ARBA00022475"/>
    </source>
</evidence>
<dbReference type="PRINTS" id="PR01176">
    <property type="entry name" value="GABABRECEPTR"/>
</dbReference>
<evidence type="ECO:0000256" key="12">
    <source>
        <dbReference type="SAM" id="MobiDB-lite"/>
    </source>
</evidence>
<dbReference type="FunFam" id="3.40.50.2300:FF:000063">
    <property type="entry name" value="Gamma-aminobutyric acid type B receptor subunit"/>
    <property type="match status" value="1"/>
</dbReference>
<dbReference type="PRINTS" id="PR01177">
    <property type="entry name" value="GABAB1RECPTR"/>
</dbReference>
<dbReference type="Proteomes" id="UP000614601">
    <property type="component" value="Unassembled WGS sequence"/>
</dbReference>
<evidence type="ECO:0000256" key="7">
    <source>
        <dbReference type="ARBA" id="ARBA00023136"/>
    </source>
</evidence>
<evidence type="ECO:0000256" key="8">
    <source>
        <dbReference type="ARBA" id="ARBA00023170"/>
    </source>
</evidence>
<keyword evidence="2" id="KW-1003">Cell membrane</keyword>
<keyword evidence="7 13" id="KW-0472">Membrane</keyword>